<dbReference type="NCBIfam" id="TIGR03263">
    <property type="entry name" value="guanyl_kin"/>
    <property type="match status" value="1"/>
</dbReference>
<comment type="function">
    <text evidence="1 11">Essential for recycling GMP and indirectly, cGMP.</text>
</comment>
<comment type="catalytic activity">
    <reaction evidence="10 11">
        <text>GMP + ATP = GDP + ADP</text>
        <dbReference type="Rhea" id="RHEA:20780"/>
        <dbReference type="ChEBI" id="CHEBI:30616"/>
        <dbReference type="ChEBI" id="CHEBI:58115"/>
        <dbReference type="ChEBI" id="CHEBI:58189"/>
        <dbReference type="ChEBI" id="CHEBI:456216"/>
        <dbReference type="EC" id="2.7.4.8"/>
    </reaction>
</comment>
<accession>A0A4R6SHR4</accession>
<dbReference type="HAMAP" id="MF_00328">
    <property type="entry name" value="Guanylate_kinase"/>
    <property type="match status" value="1"/>
</dbReference>
<name>A0A4R6SHR4_LABRH</name>
<evidence type="ECO:0000256" key="9">
    <source>
        <dbReference type="ARBA" id="ARBA00030128"/>
    </source>
</evidence>
<evidence type="ECO:0000256" key="5">
    <source>
        <dbReference type="ARBA" id="ARBA00022679"/>
    </source>
</evidence>
<evidence type="ECO:0000313" key="15">
    <source>
        <dbReference type="Proteomes" id="UP000295444"/>
    </source>
</evidence>
<dbReference type="Gene3D" id="3.30.63.10">
    <property type="entry name" value="Guanylate Kinase phosphate binding domain"/>
    <property type="match status" value="1"/>
</dbReference>
<evidence type="ECO:0000256" key="3">
    <source>
        <dbReference type="ARBA" id="ARBA00012961"/>
    </source>
</evidence>
<feature type="domain" description="Guanylate kinase-like" evidence="13">
    <location>
        <begin position="18"/>
        <end position="196"/>
    </location>
</feature>
<dbReference type="PROSITE" id="PS00856">
    <property type="entry name" value="GUANYLATE_KINASE_1"/>
    <property type="match status" value="1"/>
</dbReference>
<dbReference type="CDD" id="cd00071">
    <property type="entry name" value="GMPK"/>
    <property type="match status" value="1"/>
</dbReference>
<dbReference type="PANTHER" id="PTHR23117">
    <property type="entry name" value="GUANYLATE KINASE-RELATED"/>
    <property type="match status" value="1"/>
</dbReference>
<dbReference type="SMART" id="SM00072">
    <property type="entry name" value="GuKc"/>
    <property type="match status" value="1"/>
</dbReference>
<evidence type="ECO:0000313" key="14">
    <source>
        <dbReference type="EMBL" id="TDQ01183.1"/>
    </source>
</evidence>
<dbReference type="GO" id="GO:0005829">
    <property type="term" value="C:cytosol"/>
    <property type="evidence" value="ECO:0007669"/>
    <property type="project" value="TreeGrafter"/>
</dbReference>
<dbReference type="PANTHER" id="PTHR23117:SF13">
    <property type="entry name" value="GUANYLATE KINASE"/>
    <property type="match status" value="1"/>
</dbReference>
<evidence type="ECO:0000256" key="2">
    <source>
        <dbReference type="ARBA" id="ARBA00005790"/>
    </source>
</evidence>
<dbReference type="GO" id="GO:0005524">
    <property type="term" value="F:ATP binding"/>
    <property type="evidence" value="ECO:0007669"/>
    <property type="project" value="UniProtKB-UniRule"/>
</dbReference>
<dbReference type="EC" id="2.7.4.8" evidence="3 11"/>
<keyword evidence="6 11" id="KW-0547">Nucleotide-binding</keyword>
<keyword evidence="11" id="KW-0963">Cytoplasm</keyword>
<keyword evidence="15" id="KW-1185">Reference proteome</keyword>
<organism evidence="14 15">
    <name type="scientific">Labedaea rhizosphaerae</name>
    <dbReference type="NCBI Taxonomy" id="598644"/>
    <lineage>
        <taxon>Bacteria</taxon>
        <taxon>Bacillati</taxon>
        <taxon>Actinomycetota</taxon>
        <taxon>Actinomycetes</taxon>
        <taxon>Pseudonocardiales</taxon>
        <taxon>Pseudonocardiaceae</taxon>
        <taxon>Labedaea</taxon>
    </lineage>
</organism>
<evidence type="ECO:0000259" key="13">
    <source>
        <dbReference type="PROSITE" id="PS50052"/>
    </source>
</evidence>
<comment type="subcellular location">
    <subcellularLocation>
        <location evidence="11">Cytoplasm</location>
    </subcellularLocation>
</comment>
<keyword evidence="5 11" id="KW-0808">Transferase</keyword>
<evidence type="ECO:0000256" key="4">
    <source>
        <dbReference type="ARBA" id="ARBA00016296"/>
    </source>
</evidence>
<sequence length="210" mass="23015">MNNGITSGEPGPGGNVRPRLTVVSGPSGVGKSTVVRELCRLDPNIYLSVSVTTRAPRPGEAHGDHYHFIDQARYDEMVEHKELLEHAHYAGNNYGTPREPIERALADGRPAVLEIELQGARQIRRSMPDAQLVMLVPPSWQELVDRLTGRGTEDPAKVARRLAVAKEELAAEDEFDVVVVNDDLNRAARELLTLVVGTASSSLNVQEHTE</sequence>
<keyword evidence="8 11" id="KW-0067">ATP-binding</keyword>
<evidence type="ECO:0000256" key="7">
    <source>
        <dbReference type="ARBA" id="ARBA00022777"/>
    </source>
</evidence>
<dbReference type="FunFam" id="3.30.63.10:FF:000002">
    <property type="entry name" value="Guanylate kinase 1"/>
    <property type="match status" value="1"/>
</dbReference>
<evidence type="ECO:0000256" key="10">
    <source>
        <dbReference type="ARBA" id="ARBA00048594"/>
    </source>
</evidence>
<reference evidence="14 15" key="1">
    <citation type="submission" date="2019-03" db="EMBL/GenBank/DDBJ databases">
        <title>Genomic Encyclopedia of Type Strains, Phase IV (KMG-IV): sequencing the most valuable type-strain genomes for metagenomic binning, comparative biology and taxonomic classification.</title>
        <authorList>
            <person name="Goeker M."/>
        </authorList>
    </citation>
    <scope>NUCLEOTIDE SEQUENCE [LARGE SCALE GENOMIC DNA]</scope>
    <source>
        <strain evidence="14 15">DSM 45361</strain>
    </source>
</reference>
<dbReference type="OrthoDB" id="9808150at2"/>
<evidence type="ECO:0000256" key="1">
    <source>
        <dbReference type="ARBA" id="ARBA00003531"/>
    </source>
</evidence>
<feature type="region of interest" description="Disordered" evidence="12">
    <location>
        <begin position="1"/>
        <end position="27"/>
    </location>
</feature>
<dbReference type="PROSITE" id="PS50052">
    <property type="entry name" value="GUANYLATE_KINASE_2"/>
    <property type="match status" value="1"/>
</dbReference>
<dbReference type="Pfam" id="PF00625">
    <property type="entry name" value="Guanylate_kin"/>
    <property type="match status" value="1"/>
</dbReference>
<evidence type="ECO:0000256" key="12">
    <source>
        <dbReference type="SAM" id="MobiDB-lite"/>
    </source>
</evidence>
<dbReference type="Gene3D" id="3.40.50.300">
    <property type="entry name" value="P-loop containing nucleotide triphosphate hydrolases"/>
    <property type="match status" value="1"/>
</dbReference>
<dbReference type="Proteomes" id="UP000295444">
    <property type="component" value="Unassembled WGS sequence"/>
</dbReference>
<keyword evidence="7 11" id="KW-0418">Kinase</keyword>
<dbReference type="InterPro" id="IPR027417">
    <property type="entry name" value="P-loop_NTPase"/>
</dbReference>
<dbReference type="InterPro" id="IPR020590">
    <property type="entry name" value="Guanylate_kinase_CS"/>
</dbReference>
<evidence type="ECO:0000256" key="8">
    <source>
        <dbReference type="ARBA" id="ARBA00022840"/>
    </source>
</evidence>
<dbReference type="SUPFAM" id="SSF52540">
    <property type="entry name" value="P-loop containing nucleoside triphosphate hydrolases"/>
    <property type="match status" value="1"/>
</dbReference>
<evidence type="ECO:0000256" key="11">
    <source>
        <dbReference type="HAMAP-Rule" id="MF_00328"/>
    </source>
</evidence>
<dbReference type="GO" id="GO:0004385">
    <property type="term" value="F:GMP kinase activity"/>
    <property type="evidence" value="ECO:0007669"/>
    <property type="project" value="UniProtKB-UniRule"/>
</dbReference>
<dbReference type="AlphaFoldDB" id="A0A4R6SHR4"/>
<protein>
    <recommendedName>
        <fullName evidence="4 11">Guanylate kinase</fullName>
        <ecNumber evidence="3 11">2.7.4.8</ecNumber>
    </recommendedName>
    <alternativeName>
        <fullName evidence="9 11">GMP kinase</fullName>
    </alternativeName>
</protein>
<feature type="binding site" evidence="11">
    <location>
        <begin position="25"/>
        <end position="32"/>
    </location>
    <ligand>
        <name>ATP</name>
        <dbReference type="ChEBI" id="CHEBI:30616"/>
    </ligand>
</feature>
<dbReference type="InterPro" id="IPR008145">
    <property type="entry name" value="GK/Ca_channel_bsu"/>
</dbReference>
<comment type="similarity">
    <text evidence="2 11">Belongs to the guanylate kinase family.</text>
</comment>
<dbReference type="RefSeq" id="WP_133849788.1">
    <property type="nucleotide sequence ID" value="NZ_SNXZ01000002.1"/>
</dbReference>
<comment type="caution">
    <text evidence="14">The sequence shown here is derived from an EMBL/GenBank/DDBJ whole genome shotgun (WGS) entry which is preliminary data.</text>
</comment>
<dbReference type="InterPro" id="IPR008144">
    <property type="entry name" value="Guanylate_kin-like_dom"/>
</dbReference>
<gene>
    <name evidence="11" type="primary">gmk</name>
    <name evidence="14" type="ORF">EV186_1021050</name>
</gene>
<dbReference type="InterPro" id="IPR017665">
    <property type="entry name" value="Guanylate_kinase"/>
</dbReference>
<dbReference type="EMBL" id="SNXZ01000002">
    <property type="protein sequence ID" value="TDQ01183.1"/>
    <property type="molecule type" value="Genomic_DNA"/>
</dbReference>
<evidence type="ECO:0000256" key="6">
    <source>
        <dbReference type="ARBA" id="ARBA00022741"/>
    </source>
</evidence>
<proteinExistence type="inferred from homology"/>